<keyword evidence="1" id="KW-0472">Membrane</keyword>
<feature type="transmembrane region" description="Helical" evidence="1">
    <location>
        <begin position="46"/>
        <end position="67"/>
    </location>
</feature>
<keyword evidence="1" id="KW-1133">Transmembrane helix</keyword>
<organism evidence="2">
    <name type="scientific">uncultured spirochete</name>
    <dbReference type="NCBI Taxonomy" id="156406"/>
    <lineage>
        <taxon>Bacteria</taxon>
        <taxon>Pseudomonadati</taxon>
        <taxon>Spirochaetota</taxon>
        <taxon>Spirochaetia</taxon>
        <taxon>Spirochaetales</taxon>
        <taxon>environmental samples</taxon>
    </lineage>
</organism>
<sequence>MSSAEKKTIDLKAALKDVAMTSAPSFPDFARVYQEAEQRPRKVRRFALSAALMALAAAASFWVGIYWHSQSSRDVALIESWSSSSSSAPSAVSIGTSNGEQSQVVLASSQNTAVNLFVQDLWESSSSGGL</sequence>
<evidence type="ECO:0000256" key="1">
    <source>
        <dbReference type="SAM" id="Phobius"/>
    </source>
</evidence>
<dbReference type="EMBL" id="FWDO01000005">
    <property type="protein sequence ID" value="SLM18623.1"/>
    <property type="molecule type" value="Genomic_DNA"/>
</dbReference>
<gene>
    <name evidence="2" type="ORF">SPIRO4BDMA_50138</name>
</gene>
<keyword evidence="1" id="KW-0812">Transmembrane</keyword>
<dbReference type="AlphaFoldDB" id="A0A3P3XRX5"/>
<reference evidence="2" key="1">
    <citation type="submission" date="2017-02" db="EMBL/GenBank/DDBJ databases">
        <authorList>
            <person name="Regsiter A."/>
            <person name="William W."/>
        </authorList>
    </citation>
    <scope>NUCLEOTIDE SEQUENCE</scope>
    <source>
        <strain evidence="2">BdmA 4</strain>
    </source>
</reference>
<proteinExistence type="predicted"/>
<protein>
    <submittedName>
        <fullName evidence="2">Uncharacterized protein</fullName>
    </submittedName>
</protein>
<name>A0A3P3XRX5_9SPIR</name>
<accession>A0A3P3XRX5</accession>
<evidence type="ECO:0000313" key="2">
    <source>
        <dbReference type="EMBL" id="SLM18623.1"/>
    </source>
</evidence>